<accession>A0A852VK36</accession>
<dbReference type="EMBL" id="JACCCU010000002">
    <property type="protein sequence ID" value="NYF91521.1"/>
    <property type="molecule type" value="Genomic_DNA"/>
</dbReference>
<protein>
    <submittedName>
        <fullName evidence="1">Uncharacterized protein</fullName>
    </submittedName>
</protein>
<evidence type="ECO:0000313" key="2">
    <source>
        <dbReference type="Proteomes" id="UP000564385"/>
    </source>
</evidence>
<name>A0A852VK36_9BACT</name>
<evidence type="ECO:0000313" key="1">
    <source>
        <dbReference type="EMBL" id="NYF91521.1"/>
    </source>
</evidence>
<dbReference type="Proteomes" id="UP000564385">
    <property type="component" value="Unassembled WGS sequence"/>
</dbReference>
<proteinExistence type="predicted"/>
<comment type="caution">
    <text evidence="1">The sequence shown here is derived from an EMBL/GenBank/DDBJ whole genome shotgun (WGS) entry which is preliminary data.</text>
</comment>
<reference evidence="1 2" key="1">
    <citation type="submission" date="2020-07" db="EMBL/GenBank/DDBJ databases">
        <title>Genomic Encyclopedia of Type Strains, Phase IV (KMG-V): Genome sequencing to study the core and pangenomes of soil and plant-associated prokaryotes.</title>
        <authorList>
            <person name="Whitman W."/>
        </authorList>
    </citation>
    <scope>NUCLEOTIDE SEQUENCE [LARGE SCALE GENOMIC DNA]</scope>
    <source>
        <strain evidence="1 2">M8UP22</strain>
    </source>
</reference>
<organism evidence="1 2">
    <name type="scientific">Tunturiibacter lichenicola</name>
    <dbReference type="NCBI Taxonomy" id="2051959"/>
    <lineage>
        <taxon>Bacteria</taxon>
        <taxon>Pseudomonadati</taxon>
        <taxon>Acidobacteriota</taxon>
        <taxon>Terriglobia</taxon>
        <taxon>Terriglobales</taxon>
        <taxon>Acidobacteriaceae</taxon>
        <taxon>Tunturiibacter</taxon>
    </lineage>
</organism>
<sequence>MADPNHADLVDQIRTSEHETEALANRIANADESTTEPAEFAAMRAEQEHHRKHILQCKSEIDQRKWLDGSLTLTVA</sequence>
<gene>
    <name evidence="1" type="ORF">HDF08_003623</name>
</gene>
<dbReference type="AlphaFoldDB" id="A0A852VK36"/>